<dbReference type="PANTHER" id="PTHR43283">
    <property type="entry name" value="BETA-LACTAMASE-RELATED"/>
    <property type="match status" value="1"/>
</dbReference>
<dbReference type="Gene3D" id="3.40.710.10">
    <property type="entry name" value="DD-peptidase/beta-lactamase superfamily"/>
    <property type="match status" value="1"/>
</dbReference>
<dbReference type="PANTHER" id="PTHR43283:SF3">
    <property type="entry name" value="BETA-LACTAMASE FAMILY PROTEIN (AFU_ORTHOLOGUE AFUA_5G07500)"/>
    <property type="match status" value="1"/>
</dbReference>
<dbReference type="Pfam" id="PF00144">
    <property type="entry name" value="Beta-lactamase"/>
    <property type="match status" value="1"/>
</dbReference>
<reference evidence="2 3" key="1">
    <citation type="submission" date="2015-08" db="EMBL/GenBank/DDBJ databases">
        <authorList>
            <person name="Babu N.S."/>
            <person name="Beckwith C.J."/>
            <person name="Beseler K.G."/>
            <person name="Brison A."/>
            <person name="Carone J.V."/>
            <person name="Caskin T.P."/>
            <person name="Diamond M."/>
            <person name="Durham M.E."/>
            <person name="Foxe J.M."/>
            <person name="Go M."/>
            <person name="Henderson B.A."/>
            <person name="Jones I.B."/>
            <person name="McGettigan J.A."/>
            <person name="Micheletti S.J."/>
            <person name="Nasrallah M.E."/>
            <person name="Ortiz D."/>
            <person name="Piller C.R."/>
            <person name="Privatt S.R."/>
            <person name="Schneider S.L."/>
            <person name="Sharp S."/>
            <person name="Smith T.C."/>
            <person name="Stanton J.D."/>
            <person name="Ullery H.E."/>
            <person name="Wilson R.J."/>
            <person name="Serrano M.G."/>
            <person name="Buck G."/>
            <person name="Lee V."/>
            <person name="Wang Y."/>
            <person name="Carvalho R."/>
            <person name="Voegtly L."/>
            <person name="Shi R."/>
            <person name="Duckworth R."/>
            <person name="Johnson A."/>
            <person name="Loviza R."/>
            <person name="Walstead R."/>
            <person name="Shah Z."/>
            <person name="Kiflezghi M."/>
            <person name="Wade K."/>
            <person name="Ball S.L."/>
            <person name="Bradley K.W."/>
            <person name="Asai D.J."/>
            <person name="Bowman C.A."/>
            <person name="Russell D.A."/>
            <person name="Pope W.H."/>
            <person name="Jacobs-Sera D."/>
            <person name="Hendrix R.W."/>
            <person name="Hatfull G.F."/>
        </authorList>
    </citation>
    <scope>NUCLEOTIDE SEQUENCE [LARGE SCALE GENOMIC DNA]</scope>
    <source>
        <strain evidence="2 3">DSM 27648</strain>
    </source>
</reference>
<keyword evidence="3" id="KW-1185">Reference proteome</keyword>
<dbReference type="InterPro" id="IPR050789">
    <property type="entry name" value="Diverse_Enzym_Activities"/>
</dbReference>
<dbReference type="InterPro" id="IPR001466">
    <property type="entry name" value="Beta-lactam-related"/>
</dbReference>
<dbReference type="SUPFAM" id="SSF56601">
    <property type="entry name" value="beta-lactamase/transpeptidase-like"/>
    <property type="match status" value="1"/>
</dbReference>
<protein>
    <submittedName>
        <fullName evidence="2">Beta-lactamase class C and other penicillin binding protein</fullName>
    </submittedName>
</protein>
<evidence type="ECO:0000313" key="2">
    <source>
        <dbReference type="EMBL" id="AKU99298.1"/>
    </source>
</evidence>
<evidence type="ECO:0000313" key="3">
    <source>
        <dbReference type="Proteomes" id="UP000064967"/>
    </source>
</evidence>
<dbReference type="KEGG" id="llu:AKJ09_05962"/>
<gene>
    <name evidence="2" type="ORF">AKJ09_05962</name>
</gene>
<dbReference type="Proteomes" id="UP000064967">
    <property type="component" value="Chromosome"/>
</dbReference>
<feature type="domain" description="Beta-lactamase-related" evidence="1">
    <location>
        <begin position="14"/>
        <end position="377"/>
    </location>
</feature>
<evidence type="ECO:0000259" key="1">
    <source>
        <dbReference type="Pfam" id="PF00144"/>
    </source>
</evidence>
<sequence>MNAQRNEADVAVRVDRVLESALKDKRVVGAVVKVAKDGELIVNRAVGSSDREAGVPMREQTAFRYASLTKPIVVATALILVEQGVLSLDDAITRWLPEFRPSFGNAPSTITVRHLLTHTSGLGYGFFEPRGDGPYHAARVSDGLDQPGLSIEENLARLGGLPLKFAPGSAWLYSLAHDVLGEVLARASGLPLPELVARYVTGPLGMTATSFGAKKMSDLATPYADGTPEPTRIEDGTVVPFGDGGVAFAPSRALRPDSYPSGGAGLVGTASDFLRFLEAIRTRAPFAPKHLLDAMTADQIAPLTSPILGDGWGYGFGVSVLRDPAAADSPMSAGSFRWGGAYGHSWFVDPRAGVSAVLLTNTTFEGMVGALRTDLERAILDQPSGERRS</sequence>
<dbReference type="EMBL" id="CP012333">
    <property type="protein sequence ID" value="AKU99298.1"/>
    <property type="molecule type" value="Genomic_DNA"/>
</dbReference>
<dbReference type="AlphaFoldDB" id="A0A0K1Q0J3"/>
<name>A0A0K1Q0J3_9BACT</name>
<dbReference type="InterPro" id="IPR012338">
    <property type="entry name" value="Beta-lactam/transpept-like"/>
</dbReference>
<dbReference type="PATRIC" id="fig|1391654.3.peg.6054"/>
<organism evidence="2 3">
    <name type="scientific">Labilithrix luteola</name>
    <dbReference type="NCBI Taxonomy" id="1391654"/>
    <lineage>
        <taxon>Bacteria</taxon>
        <taxon>Pseudomonadati</taxon>
        <taxon>Myxococcota</taxon>
        <taxon>Polyangia</taxon>
        <taxon>Polyangiales</taxon>
        <taxon>Labilitrichaceae</taxon>
        <taxon>Labilithrix</taxon>
    </lineage>
</organism>
<dbReference type="STRING" id="1391654.AKJ09_05962"/>
<proteinExistence type="predicted"/>
<accession>A0A0K1Q0J3</accession>